<evidence type="ECO:0000313" key="2">
    <source>
        <dbReference type="EMBL" id="KAF7759638.1"/>
    </source>
</evidence>
<feature type="region of interest" description="Disordered" evidence="1">
    <location>
        <begin position="106"/>
        <end position="162"/>
    </location>
</feature>
<accession>A0A8H7ETU0</accession>
<sequence length="320" mass="35136">MTAPNISRFIIRTTDVLQDMRVNVYEESSPDKVTWFKERFLGDNEIIEQLVHSQTSRVCWTIHRPLRGWYIRLKAPMFPQGVSIPLTPVPLSSPYFADASLSFSSRTNPTPLAETETQEPATRISLTSQDDSSRTSIHSYPPTPTGSQLRLPPSSHSPKNGGLQTQVTHFVLAPSDIPTPQNALQQSFFTRALSALKNHSSAHSNSFTLSRVPLNTPLSPPPPYALNLPAPEASRSNVALMNAASVGTATGAPIAPLHSPLLTFHDRTPVLTVRSLTGLLEINQSEEILLGVDTSFWIAVALAYLEFLEERESYLAAAND</sequence>
<proteinExistence type="predicted"/>
<evidence type="ECO:0000313" key="3">
    <source>
        <dbReference type="Proteomes" id="UP000629468"/>
    </source>
</evidence>
<organism evidence="2 3">
    <name type="scientific">Agaricus bisporus var. burnettii</name>
    <dbReference type="NCBI Taxonomy" id="192524"/>
    <lineage>
        <taxon>Eukaryota</taxon>
        <taxon>Fungi</taxon>
        <taxon>Dikarya</taxon>
        <taxon>Basidiomycota</taxon>
        <taxon>Agaricomycotina</taxon>
        <taxon>Agaricomycetes</taxon>
        <taxon>Agaricomycetidae</taxon>
        <taxon>Agaricales</taxon>
        <taxon>Agaricineae</taxon>
        <taxon>Agaricaceae</taxon>
        <taxon>Agaricus</taxon>
    </lineage>
</organism>
<protein>
    <submittedName>
        <fullName evidence="2">Uncharacterized protein</fullName>
    </submittedName>
</protein>
<comment type="caution">
    <text evidence="2">The sequence shown here is derived from an EMBL/GenBank/DDBJ whole genome shotgun (WGS) entry which is preliminary data.</text>
</comment>
<reference evidence="2 3" key="1">
    <citation type="journal article" name="Sci. Rep.">
        <title>Telomere-to-telomere assembled and centromere annotated genomes of the two main subspecies of the button mushroom Agaricus bisporus reveal especially polymorphic chromosome ends.</title>
        <authorList>
            <person name="Sonnenberg A.S.M."/>
            <person name="Sedaghat-Telgerd N."/>
            <person name="Lavrijssen B."/>
            <person name="Ohm R.A."/>
            <person name="Hendrickx P.M."/>
            <person name="Scholtmeijer K."/>
            <person name="Baars J.J.P."/>
            <person name="van Peer A."/>
        </authorList>
    </citation>
    <scope>NUCLEOTIDE SEQUENCE [LARGE SCALE GENOMIC DNA]</scope>
    <source>
        <strain evidence="2 3">H119_p4</strain>
    </source>
</reference>
<gene>
    <name evidence="2" type="ORF">Agabi119p4_11333</name>
</gene>
<dbReference type="EMBL" id="JABXXO010000016">
    <property type="protein sequence ID" value="KAF7759638.1"/>
    <property type="molecule type" value="Genomic_DNA"/>
</dbReference>
<name>A0A8H7ETU0_AGABI</name>
<feature type="compositionally biased region" description="Polar residues" evidence="1">
    <location>
        <begin position="118"/>
        <end position="138"/>
    </location>
</feature>
<dbReference type="AlphaFoldDB" id="A0A8H7ETU0"/>
<evidence type="ECO:0000256" key="1">
    <source>
        <dbReference type="SAM" id="MobiDB-lite"/>
    </source>
</evidence>
<dbReference type="Proteomes" id="UP000629468">
    <property type="component" value="Unassembled WGS sequence"/>
</dbReference>